<organism evidence="3 4">
    <name type="scientific">Tanacetum coccineum</name>
    <dbReference type="NCBI Taxonomy" id="301880"/>
    <lineage>
        <taxon>Eukaryota</taxon>
        <taxon>Viridiplantae</taxon>
        <taxon>Streptophyta</taxon>
        <taxon>Embryophyta</taxon>
        <taxon>Tracheophyta</taxon>
        <taxon>Spermatophyta</taxon>
        <taxon>Magnoliopsida</taxon>
        <taxon>eudicotyledons</taxon>
        <taxon>Gunneridae</taxon>
        <taxon>Pentapetalae</taxon>
        <taxon>asterids</taxon>
        <taxon>campanulids</taxon>
        <taxon>Asterales</taxon>
        <taxon>Asteraceae</taxon>
        <taxon>Asteroideae</taxon>
        <taxon>Anthemideae</taxon>
        <taxon>Anthemidinae</taxon>
        <taxon>Tanacetum</taxon>
    </lineage>
</organism>
<keyword evidence="3" id="KW-0548">Nucleotidyltransferase</keyword>
<evidence type="ECO:0000313" key="4">
    <source>
        <dbReference type="Proteomes" id="UP001151760"/>
    </source>
</evidence>
<reference evidence="3" key="2">
    <citation type="submission" date="2022-01" db="EMBL/GenBank/DDBJ databases">
        <authorList>
            <person name="Yamashiro T."/>
            <person name="Shiraishi A."/>
            <person name="Satake H."/>
            <person name="Nakayama K."/>
        </authorList>
    </citation>
    <scope>NUCLEOTIDE SEQUENCE</scope>
</reference>
<dbReference type="GO" id="GO:0003964">
    <property type="term" value="F:RNA-directed DNA polymerase activity"/>
    <property type="evidence" value="ECO:0007669"/>
    <property type="project" value="UniProtKB-KW"/>
</dbReference>
<proteinExistence type="predicted"/>
<dbReference type="PANTHER" id="PTHR47165:SF4">
    <property type="entry name" value="OS03G0429900 PROTEIN"/>
    <property type="match status" value="1"/>
</dbReference>
<feature type="compositionally biased region" description="Basic residues" evidence="1">
    <location>
        <begin position="435"/>
        <end position="451"/>
    </location>
</feature>
<name>A0ABQ5EZJ3_9ASTR</name>
<keyword evidence="3" id="KW-0808">Transferase</keyword>
<dbReference type="Pfam" id="PF02721">
    <property type="entry name" value="DUF223"/>
    <property type="match status" value="1"/>
</dbReference>
<dbReference type="InterPro" id="IPR003871">
    <property type="entry name" value="RFA1B/D_OB_1st"/>
</dbReference>
<dbReference type="InterPro" id="IPR012340">
    <property type="entry name" value="NA-bd_OB-fold"/>
</dbReference>
<dbReference type="Proteomes" id="UP001151760">
    <property type="component" value="Unassembled WGS sequence"/>
</dbReference>
<feature type="region of interest" description="Disordered" evidence="1">
    <location>
        <begin position="421"/>
        <end position="457"/>
    </location>
</feature>
<keyword evidence="3" id="KW-0695">RNA-directed DNA polymerase</keyword>
<accession>A0ABQ5EZJ3</accession>
<evidence type="ECO:0000256" key="1">
    <source>
        <dbReference type="SAM" id="MobiDB-lite"/>
    </source>
</evidence>
<evidence type="ECO:0000313" key="3">
    <source>
        <dbReference type="EMBL" id="GJT56208.1"/>
    </source>
</evidence>
<dbReference type="Gene3D" id="2.40.50.140">
    <property type="entry name" value="Nucleic acid-binding proteins"/>
    <property type="match status" value="2"/>
</dbReference>
<protein>
    <submittedName>
        <fullName evidence="3">Reverse transcriptase domain-containing protein</fullName>
    </submittedName>
</protein>
<dbReference type="PANTHER" id="PTHR47165">
    <property type="entry name" value="OS03G0429900 PROTEIN"/>
    <property type="match status" value="1"/>
</dbReference>
<evidence type="ECO:0000259" key="2">
    <source>
        <dbReference type="Pfam" id="PF02721"/>
    </source>
</evidence>
<gene>
    <name evidence="3" type="ORF">Tco_0991262</name>
</gene>
<sequence length="457" mass="51818">MSSKAAGTSVDIESKQVSVDIESKQVMSTKALGNGHDMSVEIESKQDMSAKVPDTKVDLFLDQLRVDVTGTVVVMICRMWDVNAVTGRYLSTYFMVSDAKGNVIHYTTRKNVAHNFVRLKEGGIYLIKKFTVHPKKEEYRIRKNNTFMIEFDGATTIRKPFVKVVGFVHYPFQLVDFDGIEPTNNKYLIDKLYLSSSSSTMIFDDNEIPAVKALRNANRKNDSITFYCKVMIENVRTKKGWNFPSDGGDNFLRYRLELDFADDTAHIVVVMNDEPTTSLVGCSAESIMEEEDEPVEFLVLRYRLKLDFADDTTHFVVVMNDEPATSLVGCSAESIMEEEHESHTYYEYGTFESFTFWTIVWVEGVEESVCSSTLDAVAGTKSPKLKRLARCPSVLLLPNLQMKEQSRELTLRIQTVRTEIEDSDAEVSCGSAHDGRKKKGGSHSDKKKRKRYLSDEE</sequence>
<dbReference type="EMBL" id="BQNB010016823">
    <property type="protein sequence ID" value="GJT56208.1"/>
    <property type="molecule type" value="Genomic_DNA"/>
</dbReference>
<comment type="caution">
    <text evidence="3">The sequence shown here is derived from an EMBL/GenBank/DDBJ whole genome shotgun (WGS) entry which is preliminary data.</text>
</comment>
<dbReference type="SUPFAM" id="SSF50249">
    <property type="entry name" value="Nucleic acid-binding proteins"/>
    <property type="match status" value="1"/>
</dbReference>
<keyword evidence="4" id="KW-1185">Reference proteome</keyword>
<reference evidence="3" key="1">
    <citation type="journal article" date="2022" name="Int. J. Mol. Sci.">
        <title>Draft Genome of Tanacetum Coccineum: Genomic Comparison of Closely Related Tanacetum-Family Plants.</title>
        <authorList>
            <person name="Yamashiro T."/>
            <person name="Shiraishi A."/>
            <person name="Nakayama K."/>
            <person name="Satake H."/>
        </authorList>
    </citation>
    <scope>NUCLEOTIDE SEQUENCE</scope>
</reference>
<feature type="domain" description="Replication protein A 70 kDa DNA-binding subunit B/D first OB fold" evidence="2">
    <location>
        <begin position="71"/>
        <end position="159"/>
    </location>
</feature>